<name>A0A8T2KCB5_9PIPI</name>
<evidence type="ECO:0000256" key="1">
    <source>
        <dbReference type="SAM" id="MobiDB-lite"/>
    </source>
</evidence>
<sequence>MGKFGGDRKADKSNDEEDMDEDEASLEEKDGALANNFSLSDDEMKEADEGTESVEGLKKSLRKRRIRKD</sequence>
<dbReference type="AlphaFoldDB" id="A0A8T2KCB5"/>
<feature type="compositionally biased region" description="Acidic residues" evidence="1">
    <location>
        <begin position="14"/>
        <end position="25"/>
    </location>
</feature>
<organism evidence="2 3">
    <name type="scientific">Hymenochirus boettgeri</name>
    <name type="common">Congo dwarf clawed frog</name>
    <dbReference type="NCBI Taxonomy" id="247094"/>
    <lineage>
        <taxon>Eukaryota</taxon>
        <taxon>Metazoa</taxon>
        <taxon>Chordata</taxon>
        <taxon>Craniata</taxon>
        <taxon>Vertebrata</taxon>
        <taxon>Euteleostomi</taxon>
        <taxon>Amphibia</taxon>
        <taxon>Batrachia</taxon>
        <taxon>Anura</taxon>
        <taxon>Pipoidea</taxon>
        <taxon>Pipidae</taxon>
        <taxon>Pipinae</taxon>
        <taxon>Hymenochirus</taxon>
    </lineage>
</organism>
<keyword evidence="3" id="KW-1185">Reference proteome</keyword>
<evidence type="ECO:0000313" key="3">
    <source>
        <dbReference type="Proteomes" id="UP000812440"/>
    </source>
</evidence>
<dbReference type="EMBL" id="JAACNH010000001">
    <property type="protein sequence ID" value="KAG8453923.1"/>
    <property type="molecule type" value="Genomic_DNA"/>
</dbReference>
<reference evidence="2" key="1">
    <citation type="thesis" date="2020" institute="ProQuest LLC" country="789 East Eisenhower Parkway, Ann Arbor, MI, USA">
        <title>Comparative Genomics and Chromosome Evolution.</title>
        <authorList>
            <person name="Mudd A.B."/>
        </authorList>
    </citation>
    <scope>NUCLEOTIDE SEQUENCE</scope>
    <source>
        <strain evidence="2">Female2</strain>
        <tissue evidence="2">Blood</tissue>
    </source>
</reference>
<feature type="compositionally biased region" description="Basic and acidic residues" evidence="1">
    <location>
        <begin position="1"/>
        <end position="13"/>
    </location>
</feature>
<accession>A0A8T2KCB5</accession>
<feature type="compositionally biased region" description="Basic residues" evidence="1">
    <location>
        <begin position="59"/>
        <end position="69"/>
    </location>
</feature>
<dbReference type="Proteomes" id="UP000812440">
    <property type="component" value="Chromosome 1"/>
</dbReference>
<comment type="caution">
    <text evidence="2">The sequence shown here is derived from an EMBL/GenBank/DDBJ whole genome shotgun (WGS) entry which is preliminary data.</text>
</comment>
<gene>
    <name evidence="2" type="ORF">GDO86_000520</name>
</gene>
<protein>
    <submittedName>
        <fullName evidence="2">Uncharacterized protein</fullName>
    </submittedName>
</protein>
<feature type="region of interest" description="Disordered" evidence="1">
    <location>
        <begin position="1"/>
        <end position="69"/>
    </location>
</feature>
<feature type="compositionally biased region" description="Acidic residues" evidence="1">
    <location>
        <begin position="40"/>
        <end position="52"/>
    </location>
</feature>
<proteinExistence type="predicted"/>
<evidence type="ECO:0000313" key="2">
    <source>
        <dbReference type="EMBL" id="KAG8453923.1"/>
    </source>
</evidence>